<dbReference type="EMBL" id="JAPDGR010002109">
    <property type="protein sequence ID" value="KAJ2977619.1"/>
    <property type="molecule type" value="Genomic_DNA"/>
</dbReference>
<dbReference type="Proteomes" id="UP001143856">
    <property type="component" value="Unassembled WGS sequence"/>
</dbReference>
<keyword evidence="2" id="KW-1185">Reference proteome</keyword>
<name>A0ACC1NGS6_9PEZI</name>
<protein>
    <submittedName>
        <fullName evidence="1">Uncharacterized protein</fullName>
    </submittedName>
</protein>
<gene>
    <name evidence="1" type="ORF">NUW58_g7755</name>
</gene>
<sequence length="129" mass="14844">MASHKQLVDEIDDQFHEIQRQIKGLRENWRTMEISGIDEVVEATKRAIKFAKTGLSNPTNMEEYEAVSYLVGVLEDYYIEAQGVLHEAKINKEKAAQQEWRQEQEKRGQKGKGKERLSTIKECSDEGSS</sequence>
<comment type="caution">
    <text evidence="1">The sequence shown here is derived from an EMBL/GenBank/DDBJ whole genome shotgun (WGS) entry which is preliminary data.</text>
</comment>
<proteinExistence type="predicted"/>
<organism evidence="1 2">
    <name type="scientific">Xylaria curta</name>
    <dbReference type="NCBI Taxonomy" id="42375"/>
    <lineage>
        <taxon>Eukaryota</taxon>
        <taxon>Fungi</taxon>
        <taxon>Dikarya</taxon>
        <taxon>Ascomycota</taxon>
        <taxon>Pezizomycotina</taxon>
        <taxon>Sordariomycetes</taxon>
        <taxon>Xylariomycetidae</taxon>
        <taxon>Xylariales</taxon>
        <taxon>Xylariaceae</taxon>
        <taxon>Xylaria</taxon>
    </lineage>
</organism>
<accession>A0ACC1NGS6</accession>
<evidence type="ECO:0000313" key="2">
    <source>
        <dbReference type="Proteomes" id="UP001143856"/>
    </source>
</evidence>
<reference evidence="1" key="1">
    <citation type="submission" date="2022-10" db="EMBL/GenBank/DDBJ databases">
        <title>Genome Sequence of Xylaria curta.</title>
        <authorList>
            <person name="Buettner E."/>
        </authorList>
    </citation>
    <scope>NUCLEOTIDE SEQUENCE</scope>
    <source>
        <strain evidence="1">Babe10</strain>
    </source>
</reference>
<evidence type="ECO:0000313" key="1">
    <source>
        <dbReference type="EMBL" id="KAJ2977619.1"/>
    </source>
</evidence>